<accession>A0AAV4DH16</accession>
<protein>
    <recommendedName>
        <fullName evidence="3">Helix-turn-helix domain-containing protein</fullName>
    </recommendedName>
</protein>
<evidence type="ECO:0000313" key="1">
    <source>
        <dbReference type="EMBL" id="GFO43436.1"/>
    </source>
</evidence>
<comment type="caution">
    <text evidence="1">The sequence shown here is derived from an EMBL/GenBank/DDBJ whole genome shotgun (WGS) entry which is preliminary data.</text>
</comment>
<evidence type="ECO:0000313" key="2">
    <source>
        <dbReference type="Proteomes" id="UP000735302"/>
    </source>
</evidence>
<name>A0AAV4DH16_9GAST</name>
<dbReference type="AlphaFoldDB" id="A0AAV4DH16"/>
<gene>
    <name evidence="1" type="ORF">PoB_006994100</name>
</gene>
<reference evidence="1 2" key="1">
    <citation type="journal article" date="2021" name="Elife">
        <title>Chloroplast acquisition without the gene transfer in kleptoplastic sea slugs, Plakobranchus ocellatus.</title>
        <authorList>
            <person name="Maeda T."/>
            <person name="Takahashi S."/>
            <person name="Yoshida T."/>
            <person name="Shimamura S."/>
            <person name="Takaki Y."/>
            <person name="Nagai Y."/>
            <person name="Toyoda A."/>
            <person name="Suzuki Y."/>
            <person name="Arimoto A."/>
            <person name="Ishii H."/>
            <person name="Satoh N."/>
            <person name="Nishiyama T."/>
            <person name="Hasebe M."/>
            <person name="Maruyama T."/>
            <person name="Minagawa J."/>
            <person name="Obokata J."/>
            <person name="Shigenobu S."/>
        </authorList>
    </citation>
    <scope>NUCLEOTIDE SEQUENCE [LARGE SCALE GENOMIC DNA]</scope>
</reference>
<keyword evidence="2" id="KW-1185">Reference proteome</keyword>
<dbReference type="EMBL" id="BLXT01007882">
    <property type="protein sequence ID" value="GFO43436.1"/>
    <property type="molecule type" value="Genomic_DNA"/>
</dbReference>
<proteinExistence type="predicted"/>
<evidence type="ECO:0008006" key="3">
    <source>
        <dbReference type="Google" id="ProtNLM"/>
    </source>
</evidence>
<dbReference type="Proteomes" id="UP000735302">
    <property type="component" value="Unassembled WGS sequence"/>
</dbReference>
<organism evidence="1 2">
    <name type="scientific">Plakobranchus ocellatus</name>
    <dbReference type="NCBI Taxonomy" id="259542"/>
    <lineage>
        <taxon>Eukaryota</taxon>
        <taxon>Metazoa</taxon>
        <taxon>Spiralia</taxon>
        <taxon>Lophotrochozoa</taxon>
        <taxon>Mollusca</taxon>
        <taxon>Gastropoda</taxon>
        <taxon>Heterobranchia</taxon>
        <taxon>Euthyneura</taxon>
        <taxon>Panpulmonata</taxon>
        <taxon>Sacoglossa</taxon>
        <taxon>Placobranchoidea</taxon>
        <taxon>Plakobranchidae</taxon>
        <taxon>Plakobranchus</taxon>
    </lineage>
</organism>
<sequence>MRHLSADELGRARGLIETGVPVENVARLLNCGKKKTGRTIEIREVTCYHLGTGSLSPRHPTSSRTLRIQLEPYVNNNQ</sequence>